<dbReference type="CDD" id="cd00761">
    <property type="entry name" value="Glyco_tranf_GTA_type"/>
    <property type="match status" value="1"/>
</dbReference>
<evidence type="ECO:0000259" key="1">
    <source>
        <dbReference type="Pfam" id="PF00535"/>
    </source>
</evidence>
<dbReference type="PATRIC" id="fig|162209.4.peg.1625"/>
<dbReference type="InterPro" id="IPR029044">
    <property type="entry name" value="Nucleotide-diphossugar_trans"/>
</dbReference>
<dbReference type="STRING" id="162209.IJ22_15340"/>
<dbReference type="EMBL" id="CP013652">
    <property type="protein sequence ID" value="ALS21910.1"/>
    <property type="molecule type" value="Genomic_DNA"/>
</dbReference>
<evidence type="ECO:0000313" key="2">
    <source>
        <dbReference type="EMBL" id="ALS21910.1"/>
    </source>
</evidence>
<dbReference type="SUPFAM" id="SSF53448">
    <property type="entry name" value="Nucleotide-diphospho-sugar transferases"/>
    <property type="match status" value="1"/>
</dbReference>
<sequence>MGPTTQSIERLFKSIVAIKSAEDEKKSISELLDIPDYGKCFLMGLRDRFSKGPMEGVTMITCTNKPDFIGNIFQNYQNQCWSIKELIIILNRDDMDVHRWKRRAKRYDHVSVYQLPQEASLGYCYNFAVEKARYDYIATFDDDDFYAPHYLTDLMHAFQYTDADIVGKLTYYLYLETKQILAIRNRFQEYKYLDADSFLDGGKKIVKRKVYEHVRNRDVSINEDVYFCQDSMEKGFKIFSADKYNLVYLRRSNKDSHTWKEDDDTLLSWCSVAARTKRYKSRVII</sequence>
<evidence type="ECO:0000313" key="3">
    <source>
        <dbReference type="Proteomes" id="UP000061660"/>
    </source>
</evidence>
<name>A0A0U2VMF9_9BACL</name>
<protein>
    <submittedName>
        <fullName evidence="2">Family 2 glycosyl transferase</fullName>
    </submittedName>
</protein>
<reference evidence="2 3" key="2">
    <citation type="journal article" date="2016" name="Genome Announc.">
        <title>Complete Genome Sequences of Two Interactive Moderate Thermophiles, Paenibacillus napthalenovorans 32O-Y and Paenibacillus sp. 32O-W.</title>
        <authorList>
            <person name="Butler R.R.III."/>
            <person name="Wang J."/>
            <person name="Stark B.C."/>
            <person name="Pombert J.F."/>
        </authorList>
    </citation>
    <scope>NUCLEOTIDE SEQUENCE [LARGE SCALE GENOMIC DNA]</scope>
    <source>
        <strain evidence="2 3">32O-Y</strain>
    </source>
</reference>
<dbReference type="KEGG" id="pnp:IJ22_15340"/>
<dbReference type="InterPro" id="IPR001173">
    <property type="entry name" value="Glyco_trans_2-like"/>
</dbReference>
<accession>A0A0U2VMF9</accession>
<feature type="domain" description="Glycosyltransferase 2-like" evidence="1">
    <location>
        <begin position="60"/>
        <end position="183"/>
    </location>
</feature>
<keyword evidence="2" id="KW-0808">Transferase</keyword>
<dbReference type="Gene3D" id="3.90.550.10">
    <property type="entry name" value="Spore Coat Polysaccharide Biosynthesis Protein SpsA, Chain A"/>
    <property type="match status" value="1"/>
</dbReference>
<dbReference type="OrthoDB" id="6713581at2"/>
<reference evidence="3" key="1">
    <citation type="submission" date="2015-12" db="EMBL/GenBank/DDBJ databases">
        <title>Complete genome sequences of two moderately thermophilic Paenibacillus species.</title>
        <authorList>
            <person name="Butler R.III."/>
            <person name="Wang J."/>
            <person name="Stark B.C."/>
            <person name="Pombert J.-F."/>
        </authorList>
    </citation>
    <scope>NUCLEOTIDE SEQUENCE [LARGE SCALE GENOMIC DNA]</scope>
    <source>
        <strain evidence="3">32O-Y</strain>
    </source>
</reference>
<gene>
    <name evidence="2" type="ORF">IJ22_15340</name>
</gene>
<dbReference type="RefSeq" id="WP_062408285.1">
    <property type="nucleotide sequence ID" value="NZ_CP013652.1"/>
</dbReference>
<dbReference type="Proteomes" id="UP000061660">
    <property type="component" value="Chromosome"/>
</dbReference>
<organism evidence="2 3">
    <name type="scientific">Paenibacillus naphthalenovorans</name>
    <dbReference type="NCBI Taxonomy" id="162209"/>
    <lineage>
        <taxon>Bacteria</taxon>
        <taxon>Bacillati</taxon>
        <taxon>Bacillota</taxon>
        <taxon>Bacilli</taxon>
        <taxon>Bacillales</taxon>
        <taxon>Paenibacillaceae</taxon>
        <taxon>Paenibacillus</taxon>
    </lineage>
</organism>
<dbReference type="AlphaFoldDB" id="A0A0U2VMF9"/>
<dbReference type="GO" id="GO:0016740">
    <property type="term" value="F:transferase activity"/>
    <property type="evidence" value="ECO:0007669"/>
    <property type="project" value="UniProtKB-KW"/>
</dbReference>
<dbReference type="Pfam" id="PF00535">
    <property type="entry name" value="Glycos_transf_2"/>
    <property type="match status" value="1"/>
</dbReference>
<keyword evidence="3" id="KW-1185">Reference proteome</keyword>
<proteinExistence type="predicted"/>